<keyword evidence="2" id="KW-0285">Flavoprotein</keyword>
<dbReference type="Gene3D" id="3.50.50.60">
    <property type="entry name" value="FAD/NAD(P)-binding domain"/>
    <property type="match status" value="2"/>
</dbReference>
<proteinExistence type="inferred from homology"/>
<organism evidence="5 6">
    <name type="scientific">Oculimacula yallundae</name>
    <dbReference type="NCBI Taxonomy" id="86028"/>
    <lineage>
        <taxon>Eukaryota</taxon>
        <taxon>Fungi</taxon>
        <taxon>Dikarya</taxon>
        <taxon>Ascomycota</taxon>
        <taxon>Pezizomycotina</taxon>
        <taxon>Leotiomycetes</taxon>
        <taxon>Helotiales</taxon>
        <taxon>Ploettnerulaceae</taxon>
        <taxon>Oculimacula</taxon>
    </lineage>
</organism>
<reference evidence="5 6" key="1">
    <citation type="journal article" date="2024" name="Commun. Biol.">
        <title>Comparative genomic analysis of thermophilic fungi reveals convergent evolutionary adaptations and gene losses.</title>
        <authorList>
            <person name="Steindorff A.S."/>
            <person name="Aguilar-Pontes M.V."/>
            <person name="Robinson A.J."/>
            <person name="Andreopoulos B."/>
            <person name="LaButti K."/>
            <person name="Kuo A."/>
            <person name="Mondo S."/>
            <person name="Riley R."/>
            <person name="Otillar R."/>
            <person name="Haridas S."/>
            <person name="Lipzen A."/>
            <person name="Grimwood J."/>
            <person name="Schmutz J."/>
            <person name="Clum A."/>
            <person name="Reid I.D."/>
            <person name="Moisan M.C."/>
            <person name="Butler G."/>
            <person name="Nguyen T.T.M."/>
            <person name="Dewar K."/>
            <person name="Conant G."/>
            <person name="Drula E."/>
            <person name="Henrissat B."/>
            <person name="Hansel C."/>
            <person name="Singer S."/>
            <person name="Hutchinson M.I."/>
            <person name="de Vries R.P."/>
            <person name="Natvig D.O."/>
            <person name="Powell A.J."/>
            <person name="Tsang A."/>
            <person name="Grigoriev I.V."/>
        </authorList>
    </citation>
    <scope>NUCLEOTIDE SEQUENCE [LARGE SCALE GENOMIC DNA]</scope>
    <source>
        <strain evidence="5 6">CBS 494.80</strain>
    </source>
</reference>
<evidence type="ECO:0000256" key="2">
    <source>
        <dbReference type="ARBA" id="ARBA00022630"/>
    </source>
</evidence>
<dbReference type="PROSITE" id="PS51257">
    <property type="entry name" value="PROKAR_LIPOPROTEIN"/>
    <property type="match status" value="1"/>
</dbReference>
<keyword evidence="6" id="KW-1185">Reference proteome</keyword>
<evidence type="ECO:0000313" key="5">
    <source>
        <dbReference type="EMBL" id="KAL2062871.1"/>
    </source>
</evidence>
<dbReference type="SUPFAM" id="SSF51905">
    <property type="entry name" value="FAD/NAD(P)-binding domain"/>
    <property type="match status" value="1"/>
</dbReference>
<evidence type="ECO:0000256" key="1">
    <source>
        <dbReference type="ARBA" id="ARBA00009333"/>
    </source>
</evidence>
<comment type="similarity">
    <text evidence="1">Belongs to the class-II pyridine nucleotide-disulfide oxidoreductase family.</text>
</comment>
<dbReference type="InterPro" id="IPR036188">
    <property type="entry name" value="FAD/NAD-bd_sf"/>
</dbReference>
<dbReference type="PANTHER" id="PTHR48105">
    <property type="entry name" value="THIOREDOXIN REDUCTASE 1-RELATED-RELATED"/>
    <property type="match status" value="1"/>
</dbReference>
<dbReference type="Proteomes" id="UP001595075">
    <property type="component" value="Unassembled WGS sequence"/>
</dbReference>
<dbReference type="Pfam" id="PF07992">
    <property type="entry name" value="Pyr_redox_2"/>
    <property type="match status" value="1"/>
</dbReference>
<dbReference type="InterPro" id="IPR023753">
    <property type="entry name" value="FAD/NAD-binding_dom"/>
</dbReference>
<feature type="domain" description="FAD/NAD(P)-binding" evidence="4">
    <location>
        <begin position="12"/>
        <end position="312"/>
    </location>
</feature>
<dbReference type="InterPro" id="IPR050097">
    <property type="entry name" value="Ferredoxin-NADP_redctase_2"/>
</dbReference>
<sequence>MSPTTSKDFPVDVLIIGAGHAGLSCASSLARLLHTCIVFSSESYRNQSSKHMHGVLTWEHRDAVEFRAAARKDILAHYATTSFEDTTIAKVEKHERDDETSLFKAIDERENEWWGRKVVLATGIKDIMPNIDGYEKCWGSAIFHCLFCHGYEERGAPSAGVLALDDCSPAPIALHFARFANRLAEKVTIYTHGNEHVAKDIEKALSQCKPESKARKNITVDSRKIVKLVKGAKGGEIEVHLEDGQKMVQGFLAHKPKGQLSGTFAEKLGLELTPQGDIKTTPPFNETNVRGVFAGGDSAAPMKSATVALSAGAFLAAGLAAQLEAED</sequence>
<keyword evidence="3" id="KW-0560">Oxidoreductase</keyword>
<dbReference type="EMBL" id="JAZHXI010000016">
    <property type="protein sequence ID" value="KAL2062871.1"/>
    <property type="molecule type" value="Genomic_DNA"/>
</dbReference>
<dbReference type="PRINTS" id="PR00368">
    <property type="entry name" value="FADPNR"/>
</dbReference>
<protein>
    <recommendedName>
        <fullName evidence="4">FAD/NAD(P)-binding domain-containing protein</fullName>
    </recommendedName>
</protein>
<comment type="caution">
    <text evidence="5">The sequence shown here is derived from an EMBL/GenBank/DDBJ whole genome shotgun (WGS) entry which is preliminary data.</text>
</comment>
<evidence type="ECO:0000259" key="4">
    <source>
        <dbReference type="Pfam" id="PF07992"/>
    </source>
</evidence>
<accession>A0ABR4C039</accession>
<evidence type="ECO:0000313" key="6">
    <source>
        <dbReference type="Proteomes" id="UP001595075"/>
    </source>
</evidence>
<dbReference type="PRINTS" id="PR00469">
    <property type="entry name" value="PNDRDTASEII"/>
</dbReference>
<evidence type="ECO:0000256" key="3">
    <source>
        <dbReference type="ARBA" id="ARBA00023002"/>
    </source>
</evidence>
<gene>
    <name evidence="5" type="ORF">VTL71DRAFT_5943</name>
</gene>
<name>A0ABR4C039_9HELO</name>